<sequence>MHYIRCLSSPKLSPSGKNTQLEVVFTITTDLGDSFLSPKEPIELEAILHVTAGKKDSKTLPLSKKGQLVWKYGQRIAKPVFLIPTIVTQIIAAGLGVQVQISASRAISADRASLILSEEASGSREAGMGFIMPIWLTLSPKSKDGQRHSTRKLELGTASSTSMMIEMEEELGESIARHIWDAGVVALCALSSTVFSPDSATSQAPCVRAVGKLLTKAGPLNVIELGCGVGVLGVGLGALCSKVRSEASKDSFVLMTDLEEAETQAKLNMEHLPSGQTAALAYENLDWEEGRRGSFGTQTKARRWDLVMLSDCTYNVDMLPALVETLSALHASNESHSGDSAEEWTSRVFLATKPRHPSERALFDLMAQHGWQKAAEQVMPLPVLGSDPESVELYLFERRAVRKKELQ</sequence>
<dbReference type="EMBL" id="CABFNQ020000437">
    <property type="protein sequence ID" value="CAH0014703.1"/>
    <property type="molecule type" value="Genomic_DNA"/>
</dbReference>
<gene>
    <name evidence="1" type="ORF">CRHIZ90672A_00015911</name>
</gene>
<dbReference type="Proteomes" id="UP000696573">
    <property type="component" value="Unassembled WGS sequence"/>
</dbReference>
<dbReference type="PANTHER" id="PTHR14614">
    <property type="entry name" value="HEPATOCELLULAR CARCINOMA-ASSOCIATED ANTIGEN"/>
    <property type="match status" value="1"/>
</dbReference>
<dbReference type="AlphaFoldDB" id="A0A9N9V092"/>
<dbReference type="PANTHER" id="PTHR14614:SF132">
    <property type="entry name" value="PROTEIN-LYSINE METHYLTRANSFERASE C42C1.13"/>
    <property type="match status" value="1"/>
</dbReference>
<dbReference type="InterPro" id="IPR029063">
    <property type="entry name" value="SAM-dependent_MTases_sf"/>
</dbReference>
<dbReference type="SUPFAM" id="SSF53335">
    <property type="entry name" value="S-adenosyl-L-methionine-dependent methyltransferases"/>
    <property type="match status" value="1"/>
</dbReference>
<dbReference type="Gene3D" id="3.40.50.150">
    <property type="entry name" value="Vaccinia Virus protein VP39"/>
    <property type="match status" value="1"/>
</dbReference>
<evidence type="ECO:0000313" key="1">
    <source>
        <dbReference type="EMBL" id="CAH0014703.1"/>
    </source>
</evidence>
<dbReference type="GO" id="GO:0008757">
    <property type="term" value="F:S-adenosylmethionine-dependent methyltransferase activity"/>
    <property type="evidence" value="ECO:0007669"/>
    <property type="project" value="UniProtKB-ARBA"/>
</dbReference>
<dbReference type="Pfam" id="PF10294">
    <property type="entry name" value="Methyltransf_16"/>
    <property type="match status" value="1"/>
</dbReference>
<evidence type="ECO:0000313" key="2">
    <source>
        <dbReference type="Proteomes" id="UP000696573"/>
    </source>
</evidence>
<reference evidence="1" key="1">
    <citation type="submission" date="2021-10" db="EMBL/GenBank/DDBJ databases">
        <authorList>
            <person name="Piombo E."/>
        </authorList>
    </citation>
    <scope>NUCLEOTIDE SEQUENCE</scope>
</reference>
<protein>
    <submittedName>
        <fullName evidence="1">Uncharacterized protein</fullName>
    </submittedName>
</protein>
<name>A0A9N9V092_9HYPO</name>
<dbReference type="OrthoDB" id="413520at2759"/>
<proteinExistence type="predicted"/>
<comment type="caution">
    <text evidence="1">The sequence shown here is derived from an EMBL/GenBank/DDBJ whole genome shotgun (WGS) entry which is preliminary data.</text>
</comment>
<accession>A0A9N9V092</accession>
<organism evidence="1 2">
    <name type="scientific">Clonostachys rhizophaga</name>
    <dbReference type="NCBI Taxonomy" id="160324"/>
    <lineage>
        <taxon>Eukaryota</taxon>
        <taxon>Fungi</taxon>
        <taxon>Dikarya</taxon>
        <taxon>Ascomycota</taxon>
        <taxon>Pezizomycotina</taxon>
        <taxon>Sordariomycetes</taxon>
        <taxon>Hypocreomycetidae</taxon>
        <taxon>Hypocreales</taxon>
        <taxon>Bionectriaceae</taxon>
        <taxon>Clonostachys</taxon>
    </lineage>
</organism>
<dbReference type="InterPro" id="IPR019410">
    <property type="entry name" value="Methyltransf_16"/>
</dbReference>
<keyword evidence="2" id="KW-1185">Reference proteome</keyword>
<dbReference type="GO" id="GO:0005829">
    <property type="term" value="C:cytosol"/>
    <property type="evidence" value="ECO:0007669"/>
    <property type="project" value="TreeGrafter"/>
</dbReference>